<gene>
    <name evidence="1" type="ORF">ENT17_01775</name>
</gene>
<reference evidence="1" key="1">
    <citation type="journal article" date="2020" name="mSystems">
        <title>Genome- and Community-Level Interaction Insights into Carbon Utilization and Element Cycling Functions of Hydrothermarchaeota in Hydrothermal Sediment.</title>
        <authorList>
            <person name="Zhou Z."/>
            <person name="Liu Y."/>
            <person name="Xu W."/>
            <person name="Pan J."/>
            <person name="Luo Z.H."/>
            <person name="Li M."/>
        </authorList>
    </citation>
    <scope>NUCLEOTIDE SEQUENCE [LARGE SCALE GENOMIC DNA]</scope>
    <source>
        <strain evidence="1">SpSt-556</strain>
    </source>
</reference>
<organism evidence="1">
    <name type="scientific">Bellilinea caldifistulae</name>
    <dbReference type="NCBI Taxonomy" id="360411"/>
    <lineage>
        <taxon>Bacteria</taxon>
        <taxon>Bacillati</taxon>
        <taxon>Chloroflexota</taxon>
        <taxon>Anaerolineae</taxon>
        <taxon>Anaerolineales</taxon>
        <taxon>Anaerolineaceae</taxon>
        <taxon>Bellilinea</taxon>
    </lineage>
</organism>
<name>A0A7C4Q127_9CHLR</name>
<dbReference type="InterPro" id="IPR023378">
    <property type="entry name" value="YheA/YmcA-like_dom_sf"/>
</dbReference>
<dbReference type="AlphaFoldDB" id="A0A7C4Q127"/>
<protein>
    <submittedName>
        <fullName evidence="1">YlbF family regulator</fullName>
    </submittedName>
</protein>
<sequence>MEPYNELELTPTSVVLESARQYAGVFKNTRQYQNFVSAYNHFLEDEVAQQTLYQLRQKQEQIRNQHLSTPVSEADQAEIKRLEQIFFEQPAVRSYLDAQNDLLALAQKQGDTLSEALGLDFAGVCRRGGCCG</sequence>
<dbReference type="EMBL" id="DSXR01000022">
    <property type="protein sequence ID" value="HGS86328.1"/>
    <property type="molecule type" value="Genomic_DNA"/>
</dbReference>
<accession>A0A7C4Q127</accession>
<evidence type="ECO:0000313" key="1">
    <source>
        <dbReference type="EMBL" id="HGS86328.1"/>
    </source>
</evidence>
<dbReference type="SUPFAM" id="SSF158622">
    <property type="entry name" value="YheA/YmcA-like"/>
    <property type="match status" value="1"/>
</dbReference>
<dbReference type="InterPro" id="IPR010368">
    <property type="entry name" value="Com_YlbF"/>
</dbReference>
<dbReference type="Gene3D" id="1.20.1500.10">
    <property type="entry name" value="YheA/YmcA-like"/>
    <property type="match status" value="1"/>
</dbReference>
<comment type="caution">
    <text evidence="1">The sequence shown here is derived from an EMBL/GenBank/DDBJ whole genome shotgun (WGS) entry which is preliminary data.</text>
</comment>
<dbReference type="Pfam" id="PF06133">
    <property type="entry name" value="Com_YlbF"/>
    <property type="match status" value="1"/>
</dbReference>
<proteinExistence type="predicted"/>